<accession>A0AAJ6AM51</accession>
<dbReference type="Pfam" id="PF14561">
    <property type="entry name" value="TPR_20"/>
    <property type="match status" value="1"/>
</dbReference>
<dbReference type="AlphaFoldDB" id="A0AAJ6AM51"/>
<evidence type="ECO:0000256" key="1">
    <source>
        <dbReference type="SAM" id="MobiDB-lite"/>
    </source>
</evidence>
<evidence type="ECO:0000313" key="2">
    <source>
        <dbReference type="EMBL" id="WGH93383.1"/>
    </source>
</evidence>
<dbReference type="EMBL" id="CP122566">
    <property type="protein sequence ID" value="WGH93383.1"/>
    <property type="molecule type" value="Genomic_DNA"/>
</dbReference>
<protein>
    <submittedName>
        <fullName evidence="2">Tetratricopeptide repeat protein</fullName>
    </submittedName>
</protein>
<feature type="compositionally biased region" description="Polar residues" evidence="1">
    <location>
        <begin position="1"/>
        <end position="11"/>
    </location>
</feature>
<evidence type="ECO:0000313" key="3">
    <source>
        <dbReference type="Proteomes" id="UP001224674"/>
    </source>
</evidence>
<organism evidence="2 3">
    <name type="scientific">Auritidibacter ignavus</name>
    <dbReference type="NCBI Taxonomy" id="678932"/>
    <lineage>
        <taxon>Bacteria</taxon>
        <taxon>Bacillati</taxon>
        <taxon>Actinomycetota</taxon>
        <taxon>Actinomycetes</taxon>
        <taxon>Micrococcales</taxon>
        <taxon>Micrococcaceae</taxon>
        <taxon>Auritidibacter</taxon>
    </lineage>
</organism>
<name>A0AAJ6AM51_9MICC</name>
<gene>
    <name evidence="2" type="ORF">QDX21_00755</name>
</gene>
<dbReference type="InterPro" id="IPR011990">
    <property type="entry name" value="TPR-like_helical_dom_sf"/>
</dbReference>
<dbReference type="RefSeq" id="WP_110110025.1">
    <property type="nucleotide sequence ID" value="NZ_CP122566.1"/>
</dbReference>
<dbReference type="SUPFAM" id="SSF48452">
    <property type="entry name" value="TPR-like"/>
    <property type="match status" value="1"/>
</dbReference>
<reference evidence="2 3" key="1">
    <citation type="submission" date="2023-03" db="EMBL/GenBank/DDBJ databases">
        <title>Complete genome sequences of several Auritidibacter ignavus strains isolated from ear infections.</title>
        <authorList>
            <person name="Baehr T."/>
            <person name="Baumhoegger A.M."/>
        </authorList>
    </citation>
    <scope>NUCLEOTIDE SEQUENCE [LARGE SCALE GENOMIC DNA]</scope>
    <source>
        <strain evidence="2 3">BABAE-6</strain>
    </source>
</reference>
<proteinExistence type="predicted"/>
<dbReference type="Gene3D" id="1.25.40.10">
    <property type="entry name" value="Tetratricopeptide repeat domain"/>
    <property type="match status" value="1"/>
</dbReference>
<dbReference type="Proteomes" id="UP001224674">
    <property type="component" value="Chromosome"/>
</dbReference>
<keyword evidence="3" id="KW-1185">Reference proteome</keyword>
<feature type="region of interest" description="Disordered" evidence="1">
    <location>
        <begin position="1"/>
        <end position="39"/>
    </location>
</feature>
<sequence length="310" mass="32629">MTESTGATPAQSRGAVDLTQLQQQSPGSPAGGADGGSEASWVLTDMDQQGLQQLLQHANQVPVIIHLARSATDEVSAQIDQALVPEIDARAGRIAAGRVNVDTHPEILQAFGGAQAPMVLAILGGQAMPLLNAPAPAEQIKALLDELNAVAVQNGLSGSVPPLVAAEADAEGHLPPHLQEAEDAVAAGDYHGAIAAYQRVLEQNPRDEHAKAGVARVELLQRTESMDAQQVRTAAAENPDAVQAQIDVADLDLLGGHVEDAFTRLVKFIASHFGDDRETARAHLVELYQIVGDHDPRVGESRKKLAMALF</sequence>